<feature type="domain" description="CP-type G" evidence="1">
    <location>
        <begin position="60"/>
        <end position="224"/>
    </location>
</feature>
<evidence type="ECO:0000313" key="2">
    <source>
        <dbReference type="EMBL" id="PTL40575.1"/>
    </source>
</evidence>
<evidence type="ECO:0000313" key="3">
    <source>
        <dbReference type="Proteomes" id="UP000240509"/>
    </source>
</evidence>
<dbReference type="Pfam" id="PF21516">
    <property type="entry name" value="YqeH-like_C"/>
    <property type="match status" value="1"/>
</dbReference>
<keyword evidence="3" id="KW-1185">Reference proteome</keyword>
<dbReference type="PANTHER" id="PTHR46434:SF1">
    <property type="entry name" value="GENETIC INTERACTOR OF PROHIBITINS 3, MITOCHONDRIAL"/>
    <property type="match status" value="1"/>
</dbReference>
<name>A0A2T4UB00_9BACI</name>
<dbReference type="Proteomes" id="UP000240509">
    <property type="component" value="Unassembled WGS sequence"/>
</dbReference>
<evidence type="ECO:0000259" key="1">
    <source>
        <dbReference type="PROSITE" id="PS51721"/>
    </source>
</evidence>
<dbReference type="GO" id="GO:0005525">
    <property type="term" value="F:GTP binding"/>
    <property type="evidence" value="ECO:0007669"/>
    <property type="project" value="InterPro"/>
</dbReference>
<dbReference type="InterPro" id="IPR027417">
    <property type="entry name" value="P-loop_NTPase"/>
</dbReference>
<dbReference type="InterPro" id="IPR048422">
    <property type="entry name" value="NOA1/YqeH-like_C"/>
</dbReference>
<dbReference type="InterPro" id="IPR050896">
    <property type="entry name" value="Mito_lipid_metab_GTPase"/>
</dbReference>
<dbReference type="NCBIfam" id="TIGR03597">
    <property type="entry name" value="GTPase_YqeH"/>
    <property type="match status" value="1"/>
</dbReference>
<dbReference type="CDD" id="cd01855">
    <property type="entry name" value="YqeH"/>
    <property type="match status" value="1"/>
</dbReference>
<gene>
    <name evidence="2" type="ORF">C6Y45_01315</name>
</gene>
<dbReference type="Gene3D" id="3.40.50.300">
    <property type="entry name" value="P-loop containing nucleotide triphosphate hydrolases"/>
    <property type="match status" value="1"/>
</dbReference>
<proteinExistence type="predicted"/>
<reference evidence="2 3" key="1">
    <citation type="submission" date="2018-03" db="EMBL/GenBank/DDBJ databases">
        <title>Alkalicoccus saliphilus sp. nov., isolated from a mineral pool.</title>
        <authorList>
            <person name="Zhao B."/>
        </authorList>
    </citation>
    <scope>NUCLEOTIDE SEQUENCE [LARGE SCALE GENOMIC DNA]</scope>
    <source>
        <strain evidence="2 3">6AG</strain>
    </source>
</reference>
<dbReference type="SUPFAM" id="SSF52540">
    <property type="entry name" value="P-loop containing nucleoside triphosphate hydrolases"/>
    <property type="match status" value="1"/>
</dbReference>
<dbReference type="AlphaFoldDB" id="A0A2T4UB00"/>
<comment type="caution">
    <text evidence="2">The sequence shown here is derived from an EMBL/GenBank/DDBJ whole genome shotgun (WGS) entry which is preliminary data.</text>
</comment>
<dbReference type="PROSITE" id="PS51721">
    <property type="entry name" value="G_CP"/>
    <property type="match status" value="1"/>
</dbReference>
<dbReference type="PANTHER" id="PTHR46434">
    <property type="entry name" value="GENETIC INTERACTOR OF PROHIBITINS 3, MITOCHONDRIAL"/>
    <property type="match status" value="1"/>
</dbReference>
<dbReference type="EMBL" id="PZJJ01000001">
    <property type="protein sequence ID" value="PTL40575.1"/>
    <property type="molecule type" value="Genomic_DNA"/>
</dbReference>
<dbReference type="Pfam" id="PF01926">
    <property type="entry name" value="MMR_HSR1"/>
    <property type="match status" value="1"/>
</dbReference>
<protein>
    <submittedName>
        <fullName evidence="2">Ribosome biogenesis GTPase YqeH</fullName>
    </submittedName>
</protein>
<accession>A0A2T4UB00</accession>
<dbReference type="InterPro" id="IPR019988">
    <property type="entry name" value="GTP-bd_ribosome_bgen_YqeH"/>
</dbReference>
<dbReference type="InterPro" id="IPR006073">
    <property type="entry name" value="GTP-bd"/>
</dbReference>
<organism evidence="2 3">
    <name type="scientific">Alkalicoccus saliphilus</name>
    <dbReference type="NCBI Taxonomy" id="200989"/>
    <lineage>
        <taxon>Bacteria</taxon>
        <taxon>Bacillati</taxon>
        <taxon>Bacillota</taxon>
        <taxon>Bacilli</taxon>
        <taxon>Bacillales</taxon>
        <taxon>Bacillaceae</taxon>
        <taxon>Alkalicoccus</taxon>
    </lineage>
</organism>
<dbReference type="OrthoDB" id="9773841at2"/>
<dbReference type="RefSeq" id="WP_107583195.1">
    <property type="nucleotide sequence ID" value="NZ_PZJJ01000001.1"/>
</dbReference>
<sequence length="368" mass="41189">MGEKIICSGCGVEIQTENEGETGYAPPSALKRDIVICQRCFRLKHYNEVQDVSLTDDDFLNMLNQLSVKKALIVKVVDLFDFDGSWLEGMHRFTGGNPVLLVGNKIDLLPKSVKRNKVINWMRRQAKEYGLKPVDVMLMSAESGEGVMETAKAIDELRNGGDAYVVGCTNVGKSTFINKLLKEFGAGEEEMITTSNIPGTTLDMIDIPLEDGKTLYDTPGIINHHQMAHLVSKKDLKIINPRKEVKPIIFQLEEAQTLFFGGLSRMDFKEGQKQSFIVYMSNELHIHRTKTEKADELYDKHAGEMLSPPDVEDLKSFPPLQMKEWKLPSGKVDIVFSGLGWVTVSGEGSVIRTHVPEGVHVTMRDSIF</sequence>
<dbReference type="InterPro" id="IPR030378">
    <property type="entry name" value="G_CP_dom"/>
</dbReference>